<protein>
    <submittedName>
        <fullName evidence="3">DUF6265 family protein</fullName>
    </submittedName>
</protein>
<keyword evidence="1" id="KW-0732">Signal</keyword>
<name>A0ABU7LSN0_9PROT</name>
<feature type="signal peptide" evidence="1">
    <location>
        <begin position="1"/>
        <end position="18"/>
    </location>
</feature>
<dbReference type="Pfam" id="PF19780">
    <property type="entry name" value="DUF6265"/>
    <property type="match status" value="1"/>
</dbReference>
<dbReference type="EMBL" id="JAZDRP010000007">
    <property type="protein sequence ID" value="MEE2526925.1"/>
    <property type="molecule type" value="Genomic_DNA"/>
</dbReference>
<sequence>MRFLVLPALLAVTPAVHANDLGWMEGHWRSAEGGQVSEEFWTNGDGGLYLGVNRTVIDGQARGYEFLLIAVTEAGATYCAQPGGNEAVCFPSTSVEASRVTFENPDNEFPQRIVYERVGNQLIATISDISGERFYEFGWNLVTD</sequence>
<dbReference type="Proteomes" id="UP001354971">
    <property type="component" value="Unassembled WGS sequence"/>
</dbReference>
<keyword evidence="4" id="KW-1185">Reference proteome</keyword>
<evidence type="ECO:0000259" key="2">
    <source>
        <dbReference type="Pfam" id="PF19780"/>
    </source>
</evidence>
<evidence type="ECO:0000313" key="3">
    <source>
        <dbReference type="EMBL" id="MEE2526925.1"/>
    </source>
</evidence>
<feature type="domain" description="DUF6265" evidence="2">
    <location>
        <begin position="23"/>
        <end position="126"/>
    </location>
</feature>
<evidence type="ECO:0000256" key="1">
    <source>
        <dbReference type="SAM" id="SignalP"/>
    </source>
</evidence>
<comment type="caution">
    <text evidence="3">The sequence shown here is derived from an EMBL/GenBank/DDBJ whole genome shotgun (WGS) entry which is preliminary data.</text>
</comment>
<proteinExistence type="predicted"/>
<reference evidence="3 4" key="1">
    <citation type="submission" date="2024-01" db="EMBL/GenBank/DDBJ databases">
        <title>Hyphobacterium bacterium isolated from marine sediment.</title>
        <authorList>
            <person name="Zhao S."/>
        </authorList>
    </citation>
    <scope>NUCLEOTIDE SEQUENCE [LARGE SCALE GENOMIC DNA]</scope>
    <source>
        <strain evidence="4">HN65</strain>
    </source>
</reference>
<evidence type="ECO:0000313" key="4">
    <source>
        <dbReference type="Proteomes" id="UP001354971"/>
    </source>
</evidence>
<gene>
    <name evidence="3" type="ORF">V0U79_11130</name>
</gene>
<accession>A0ABU7LSN0</accession>
<dbReference type="InterPro" id="IPR046232">
    <property type="entry name" value="DUF6265"/>
</dbReference>
<dbReference type="RefSeq" id="WP_330199589.1">
    <property type="nucleotide sequence ID" value="NZ_JAZDRP010000007.1"/>
</dbReference>
<feature type="chain" id="PRO_5047102702" evidence="1">
    <location>
        <begin position="19"/>
        <end position="144"/>
    </location>
</feature>
<organism evidence="3 4">
    <name type="scientific">Hyphobacterium lacteum</name>
    <dbReference type="NCBI Taxonomy" id="3116575"/>
    <lineage>
        <taxon>Bacteria</taxon>
        <taxon>Pseudomonadati</taxon>
        <taxon>Pseudomonadota</taxon>
        <taxon>Alphaproteobacteria</taxon>
        <taxon>Maricaulales</taxon>
        <taxon>Maricaulaceae</taxon>
        <taxon>Hyphobacterium</taxon>
    </lineage>
</organism>